<protein>
    <recommendedName>
        <fullName evidence="5">16S rRNA (Guanine(527)-N(7))-methyltransferase RsmG</fullName>
    </recommendedName>
</protein>
<dbReference type="EMBL" id="UINC01017714">
    <property type="protein sequence ID" value="SVA73769.1"/>
    <property type="molecule type" value="Genomic_DNA"/>
</dbReference>
<proteinExistence type="inferred from homology"/>
<keyword evidence="1" id="KW-0963">Cytoplasm</keyword>
<gene>
    <name evidence="4" type="ORF">METZ01_LOCUS126623</name>
</gene>
<reference evidence="4" key="1">
    <citation type="submission" date="2018-05" db="EMBL/GenBank/DDBJ databases">
        <authorList>
            <person name="Lanie J.A."/>
            <person name="Ng W.-L."/>
            <person name="Kazmierczak K.M."/>
            <person name="Andrzejewski T.M."/>
            <person name="Davidsen T.M."/>
            <person name="Wayne K.J."/>
            <person name="Tettelin H."/>
            <person name="Glass J.I."/>
            <person name="Rusch D."/>
            <person name="Podicherti R."/>
            <person name="Tsui H.-C.T."/>
            <person name="Winkler M.E."/>
        </authorList>
    </citation>
    <scope>NUCLEOTIDE SEQUENCE</scope>
</reference>
<keyword evidence="3" id="KW-0808">Transferase</keyword>
<dbReference type="GO" id="GO:0070043">
    <property type="term" value="F:rRNA (guanine-N7-)-methyltransferase activity"/>
    <property type="evidence" value="ECO:0007669"/>
    <property type="project" value="TreeGrafter"/>
</dbReference>
<feature type="non-terminal residue" evidence="4">
    <location>
        <position position="1"/>
    </location>
</feature>
<dbReference type="PANTHER" id="PTHR31760:SF0">
    <property type="entry name" value="S-ADENOSYL-L-METHIONINE-DEPENDENT METHYLTRANSFERASES SUPERFAMILY PROTEIN"/>
    <property type="match status" value="1"/>
</dbReference>
<name>A0A381Y9J7_9ZZZZ</name>
<evidence type="ECO:0000256" key="3">
    <source>
        <dbReference type="ARBA" id="ARBA00022679"/>
    </source>
</evidence>
<accession>A0A381Y9J7</accession>
<dbReference type="AlphaFoldDB" id="A0A381Y9J7"/>
<evidence type="ECO:0000313" key="4">
    <source>
        <dbReference type="EMBL" id="SVA73769.1"/>
    </source>
</evidence>
<dbReference type="InterPro" id="IPR003682">
    <property type="entry name" value="rRNA_ssu_MeTfrase_G"/>
</dbReference>
<organism evidence="4">
    <name type="scientific">marine metagenome</name>
    <dbReference type="NCBI Taxonomy" id="408172"/>
    <lineage>
        <taxon>unclassified sequences</taxon>
        <taxon>metagenomes</taxon>
        <taxon>ecological metagenomes</taxon>
    </lineage>
</organism>
<dbReference type="PANTHER" id="PTHR31760">
    <property type="entry name" value="S-ADENOSYL-L-METHIONINE-DEPENDENT METHYLTRANSFERASES SUPERFAMILY PROTEIN"/>
    <property type="match status" value="1"/>
</dbReference>
<dbReference type="Gene3D" id="3.40.50.150">
    <property type="entry name" value="Vaccinia Virus protein VP39"/>
    <property type="match status" value="1"/>
</dbReference>
<evidence type="ECO:0000256" key="2">
    <source>
        <dbReference type="ARBA" id="ARBA00022552"/>
    </source>
</evidence>
<dbReference type="Pfam" id="PF02527">
    <property type="entry name" value="GidB"/>
    <property type="match status" value="1"/>
</dbReference>
<dbReference type="HAMAP" id="MF_00074">
    <property type="entry name" value="16SrRNA_methyltr_G"/>
    <property type="match status" value="1"/>
</dbReference>
<dbReference type="InterPro" id="IPR029063">
    <property type="entry name" value="SAM-dependent_MTases_sf"/>
</dbReference>
<dbReference type="GO" id="GO:0005829">
    <property type="term" value="C:cytosol"/>
    <property type="evidence" value="ECO:0007669"/>
    <property type="project" value="TreeGrafter"/>
</dbReference>
<dbReference type="PIRSF" id="PIRSF003078">
    <property type="entry name" value="GidB"/>
    <property type="match status" value="1"/>
</dbReference>
<sequence>VGDDKTLLRAGIQKLNLSLTTNQEEQLKRFLQSVLNENNKFNLTGIKDPREAIIKHLLDSLSISKEINATSIADIGSGAGFPGVPLAIVKPGTDFFLVEAKQKKANFIKSATKELGLLNVVVFGKRSEEVKIKKGVEAIVCRAIGSLDYFVEKTKHLLSEGGSLYAMKGKLSDDEIKKLPRDWRVAQIKKIDVPYLEAERHLIRVLKKNKK</sequence>
<evidence type="ECO:0008006" key="5">
    <source>
        <dbReference type="Google" id="ProtNLM"/>
    </source>
</evidence>
<keyword evidence="2" id="KW-0698">rRNA processing</keyword>
<dbReference type="NCBIfam" id="TIGR00138">
    <property type="entry name" value="rsmG_gidB"/>
    <property type="match status" value="1"/>
</dbReference>
<evidence type="ECO:0000256" key="1">
    <source>
        <dbReference type="ARBA" id="ARBA00022490"/>
    </source>
</evidence>
<dbReference type="SUPFAM" id="SSF53335">
    <property type="entry name" value="S-adenosyl-L-methionine-dependent methyltransferases"/>
    <property type="match status" value="1"/>
</dbReference>